<dbReference type="AlphaFoldDB" id="A0A9D9D5F9"/>
<comment type="caution">
    <text evidence="2">The sequence shown here is derived from an EMBL/GenBank/DDBJ whole genome shotgun (WGS) entry which is preliminary data.</text>
</comment>
<protein>
    <submittedName>
        <fullName evidence="2">DUF262 domain-containing protein</fullName>
    </submittedName>
</protein>
<reference evidence="2" key="1">
    <citation type="submission" date="2020-10" db="EMBL/GenBank/DDBJ databases">
        <authorList>
            <person name="Gilroy R."/>
        </authorList>
    </citation>
    <scope>NUCLEOTIDE SEQUENCE</scope>
    <source>
        <strain evidence="2">1748</strain>
    </source>
</reference>
<evidence type="ECO:0000313" key="3">
    <source>
        <dbReference type="Proteomes" id="UP000823629"/>
    </source>
</evidence>
<feature type="domain" description="GmrSD restriction endonucleases N-terminal" evidence="1">
    <location>
        <begin position="22"/>
        <end position="232"/>
    </location>
</feature>
<evidence type="ECO:0000313" key="2">
    <source>
        <dbReference type="EMBL" id="MBO8414064.1"/>
    </source>
</evidence>
<organism evidence="2 3">
    <name type="scientific">Candidatus Scatoplasma merdavium</name>
    <dbReference type="NCBI Taxonomy" id="2840932"/>
    <lineage>
        <taxon>Bacteria</taxon>
        <taxon>Bacillati</taxon>
        <taxon>Bacillota</taxon>
        <taxon>Bacilli</taxon>
        <taxon>Bacillales</taxon>
        <taxon>Candidatus Scatoplasma</taxon>
    </lineage>
</organism>
<sequence>MAKSYLCTLKELFDLDVDESEKVLNVSKISIPLIQRDYAQGREHPDISRIRKKFLGSLKEAVLGQPVCLDFIYGDINESGVLTLLDGQQRITTLYLLHWYSAKRENIPEEEYEFLSRFSYETRPSSREFCKMLFSFTPDFENTSLREQIIDQAWFPLDWKNDPTIKSMLVMIDEISSTFNDVQDLWKALAADKKIQFYFLPIKNMGLTDELYIKMNSRGKPLTIFEHFKAEFEHEIRLMDKATAEEFENKLDIKWTDFLWNYRKEDCLIDGLFLNYLKFICDIICYEKGQSPQGRSYDEFSLIDIYFSHDNPDGLDNVKFLMKAVDCFCDLPINVKTELFEKHLSTESLNDKAKVGGYVDLLAHCFTDYVDPRTGKRSLTFPLGQLVLLYGFLQYALHFDAITDEQFNERIRIVNNLVLNSQDEMRDSEDRGGNRLPAILKQTKSIIVEGTIISQDDITNNFNVNQLNEEKEKQQWRLDNPDKVADLNMLENNDLLQGQVSIIGLENSDVFSRFTDVFNCDRDLVSCALLTFGDYSRVEKGRRYTFGTKSNDTPWKFIFHKSTGAEGFEKAKNVLVALLRSNDHIDNEYLKSLKENYIANCEANSLFDWRYYFIKYDVFRPDRYGKYWIKDNNYYEIYAMVTQSKLSEYAYQPFLKVVDSDHLDKANTGQRLKYDNRYVYCEGNAFVIKDENDEVVETISIEQNEDGIDTENRIEKYLATPKSL</sequence>
<dbReference type="Proteomes" id="UP000823629">
    <property type="component" value="Unassembled WGS sequence"/>
</dbReference>
<dbReference type="EMBL" id="JADING010000030">
    <property type="protein sequence ID" value="MBO8414064.1"/>
    <property type="molecule type" value="Genomic_DNA"/>
</dbReference>
<name>A0A9D9D5F9_9BACL</name>
<reference evidence="2" key="2">
    <citation type="journal article" date="2021" name="PeerJ">
        <title>Extensive microbial diversity within the chicken gut microbiome revealed by metagenomics and culture.</title>
        <authorList>
            <person name="Gilroy R."/>
            <person name="Ravi A."/>
            <person name="Getino M."/>
            <person name="Pursley I."/>
            <person name="Horton D.L."/>
            <person name="Alikhan N.F."/>
            <person name="Baker D."/>
            <person name="Gharbi K."/>
            <person name="Hall N."/>
            <person name="Watson M."/>
            <person name="Adriaenssens E.M."/>
            <person name="Foster-Nyarko E."/>
            <person name="Jarju S."/>
            <person name="Secka A."/>
            <person name="Antonio M."/>
            <person name="Oren A."/>
            <person name="Chaudhuri R.R."/>
            <person name="La Ragione R."/>
            <person name="Hildebrand F."/>
            <person name="Pallen M.J."/>
        </authorList>
    </citation>
    <scope>NUCLEOTIDE SEQUENCE</scope>
    <source>
        <strain evidence="2">1748</strain>
    </source>
</reference>
<dbReference type="InterPro" id="IPR004919">
    <property type="entry name" value="GmrSD_N"/>
</dbReference>
<evidence type="ECO:0000259" key="1">
    <source>
        <dbReference type="Pfam" id="PF03235"/>
    </source>
</evidence>
<gene>
    <name evidence="2" type="ORF">IAC78_01080</name>
</gene>
<accession>A0A9D9D5F9</accession>
<dbReference type="Pfam" id="PF03235">
    <property type="entry name" value="GmrSD_N"/>
    <property type="match status" value="1"/>
</dbReference>
<proteinExistence type="predicted"/>